<name>A0ABU6RQ04_9FABA</name>
<comment type="similarity">
    <text evidence="3">Belongs to the pectinesterase family.</text>
</comment>
<evidence type="ECO:0000313" key="11">
    <source>
        <dbReference type="Proteomes" id="UP001341840"/>
    </source>
</evidence>
<dbReference type="PANTHER" id="PTHR31321">
    <property type="entry name" value="ACYL-COA THIOESTER HYDROLASE YBHC-RELATED"/>
    <property type="match status" value="1"/>
</dbReference>
<evidence type="ECO:0000259" key="9">
    <source>
        <dbReference type="Pfam" id="PF01095"/>
    </source>
</evidence>
<comment type="caution">
    <text evidence="10">The sequence shown here is derived from an EMBL/GenBank/DDBJ whole genome shotgun (WGS) entry which is preliminary data.</text>
</comment>
<feature type="signal peptide" evidence="8">
    <location>
        <begin position="1"/>
        <end position="22"/>
    </location>
</feature>
<dbReference type="SUPFAM" id="SSF51126">
    <property type="entry name" value="Pectin lyase-like"/>
    <property type="match status" value="1"/>
</dbReference>
<dbReference type="Gene3D" id="2.160.20.10">
    <property type="entry name" value="Single-stranded right-handed beta-helix, Pectin lyase-like"/>
    <property type="match status" value="1"/>
</dbReference>
<protein>
    <recommendedName>
        <fullName evidence="4">pectinesterase</fullName>
        <ecNumber evidence="4">3.1.1.11</ecNumber>
    </recommendedName>
</protein>
<dbReference type="InterPro" id="IPR011050">
    <property type="entry name" value="Pectin_lyase_fold/virulence"/>
</dbReference>
<dbReference type="Proteomes" id="UP001341840">
    <property type="component" value="Unassembled WGS sequence"/>
</dbReference>
<feature type="domain" description="Pectinesterase catalytic" evidence="9">
    <location>
        <begin position="72"/>
        <end position="355"/>
    </location>
</feature>
<keyword evidence="11" id="KW-1185">Reference proteome</keyword>
<accession>A0ABU6RQ04</accession>
<proteinExistence type="inferred from homology"/>
<dbReference type="InterPro" id="IPR012334">
    <property type="entry name" value="Pectin_lyas_fold"/>
</dbReference>
<comment type="subcellular location">
    <subcellularLocation>
        <location evidence="1">Secreted</location>
        <location evidence="1">Cell wall</location>
    </subcellularLocation>
</comment>
<comment type="pathway">
    <text evidence="2">Glycan metabolism; pectin degradation; 2-dehydro-3-deoxy-D-gluconate from pectin: step 1/5.</text>
</comment>
<dbReference type="Pfam" id="PF01095">
    <property type="entry name" value="Pectinesterase"/>
    <property type="match status" value="1"/>
</dbReference>
<gene>
    <name evidence="10" type="ORF">PIB30_071562</name>
</gene>
<keyword evidence="8" id="KW-0732">Signal</keyword>
<evidence type="ECO:0000256" key="1">
    <source>
        <dbReference type="ARBA" id="ARBA00004191"/>
    </source>
</evidence>
<keyword evidence="5" id="KW-0134">Cell wall</keyword>
<evidence type="ECO:0000256" key="5">
    <source>
        <dbReference type="ARBA" id="ARBA00022512"/>
    </source>
</evidence>
<evidence type="ECO:0000256" key="7">
    <source>
        <dbReference type="ARBA" id="ARBA00023085"/>
    </source>
</evidence>
<evidence type="ECO:0000256" key="3">
    <source>
        <dbReference type="ARBA" id="ARBA00008891"/>
    </source>
</evidence>
<evidence type="ECO:0000256" key="8">
    <source>
        <dbReference type="SAM" id="SignalP"/>
    </source>
</evidence>
<dbReference type="InterPro" id="IPR000070">
    <property type="entry name" value="Pectinesterase_cat"/>
</dbReference>
<sequence>MATKSLAIAMFVVVVSTVVVLGNEDHKIPDIISNSNKFTEEKEAKGGDDCGGKDIVKTIIVNQHGASSNNGTLFTRIQDAIDSIQVNNNRWVKIYIHAGTYKEKVNVPRNKPCIVLEGENRHKTIVTYGDHQKTDTSATFTSSPSNVVVTGITFKNSFNVRLGREIKDEIEEEGKIKPAAAARIYGNNTAFYKCGFIGYQDTLYDIMGSHYFKKCYIQGEVDFIFGNGQSFYENCIINATGGELPGFVTAQKRDSSRDETGFVFERGHVLGSGKVNLGRAWGVYSRVIFHGTYFESLITPQGWNAWDHVGQEDKFTYAEVNCKGPGSNTKDRVKWEKKLNYSDMQKFSLSSFVNKDGWIQNLPISLNS</sequence>
<dbReference type="EMBL" id="JASCZI010031037">
    <property type="protein sequence ID" value="MED6125738.1"/>
    <property type="molecule type" value="Genomic_DNA"/>
</dbReference>
<keyword evidence="7" id="KW-0063">Aspartyl esterase</keyword>
<reference evidence="10 11" key="1">
    <citation type="journal article" date="2023" name="Plants (Basel)">
        <title>Bridging the Gap: Combining Genomics and Transcriptomics Approaches to Understand Stylosanthes scabra, an Orphan Legume from the Brazilian Caatinga.</title>
        <authorList>
            <person name="Ferreira-Neto J.R.C."/>
            <person name="da Silva M.D."/>
            <person name="Binneck E."/>
            <person name="de Melo N.F."/>
            <person name="da Silva R.H."/>
            <person name="de Melo A.L.T.M."/>
            <person name="Pandolfi V."/>
            <person name="Bustamante F.O."/>
            <person name="Brasileiro-Vidal A.C."/>
            <person name="Benko-Iseppon A.M."/>
        </authorList>
    </citation>
    <scope>NUCLEOTIDE SEQUENCE [LARGE SCALE GENOMIC DNA]</scope>
    <source>
        <tissue evidence="10">Leaves</tissue>
    </source>
</reference>
<evidence type="ECO:0000256" key="6">
    <source>
        <dbReference type="ARBA" id="ARBA00022801"/>
    </source>
</evidence>
<organism evidence="10 11">
    <name type="scientific">Stylosanthes scabra</name>
    <dbReference type="NCBI Taxonomy" id="79078"/>
    <lineage>
        <taxon>Eukaryota</taxon>
        <taxon>Viridiplantae</taxon>
        <taxon>Streptophyta</taxon>
        <taxon>Embryophyta</taxon>
        <taxon>Tracheophyta</taxon>
        <taxon>Spermatophyta</taxon>
        <taxon>Magnoliopsida</taxon>
        <taxon>eudicotyledons</taxon>
        <taxon>Gunneridae</taxon>
        <taxon>Pentapetalae</taxon>
        <taxon>rosids</taxon>
        <taxon>fabids</taxon>
        <taxon>Fabales</taxon>
        <taxon>Fabaceae</taxon>
        <taxon>Papilionoideae</taxon>
        <taxon>50 kb inversion clade</taxon>
        <taxon>dalbergioids sensu lato</taxon>
        <taxon>Dalbergieae</taxon>
        <taxon>Pterocarpus clade</taxon>
        <taxon>Stylosanthes</taxon>
    </lineage>
</organism>
<evidence type="ECO:0000256" key="2">
    <source>
        <dbReference type="ARBA" id="ARBA00005184"/>
    </source>
</evidence>
<dbReference type="PANTHER" id="PTHR31321:SF120">
    <property type="entry name" value="PECTINESTERASE 52-RELATED"/>
    <property type="match status" value="1"/>
</dbReference>
<dbReference type="EC" id="3.1.1.11" evidence="4"/>
<evidence type="ECO:0000256" key="4">
    <source>
        <dbReference type="ARBA" id="ARBA00013229"/>
    </source>
</evidence>
<feature type="chain" id="PRO_5046669149" description="pectinesterase" evidence="8">
    <location>
        <begin position="23"/>
        <end position="368"/>
    </location>
</feature>
<keyword evidence="5" id="KW-0964">Secreted</keyword>
<evidence type="ECO:0000313" key="10">
    <source>
        <dbReference type="EMBL" id="MED6125738.1"/>
    </source>
</evidence>
<keyword evidence="6" id="KW-0378">Hydrolase</keyword>